<name>A0AC34RCZ4_9BILA</name>
<organism evidence="1 2">
    <name type="scientific">Panagrolaimus sp. JU765</name>
    <dbReference type="NCBI Taxonomy" id="591449"/>
    <lineage>
        <taxon>Eukaryota</taxon>
        <taxon>Metazoa</taxon>
        <taxon>Ecdysozoa</taxon>
        <taxon>Nematoda</taxon>
        <taxon>Chromadorea</taxon>
        <taxon>Rhabditida</taxon>
        <taxon>Tylenchina</taxon>
        <taxon>Panagrolaimomorpha</taxon>
        <taxon>Panagrolaimoidea</taxon>
        <taxon>Panagrolaimidae</taxon>
        <taxon>Panagrolaimus</taxon>
    </lineage>
</organism>
<dbReference type="WBParaSite" id="JU765_v2.g5471.t1">
    <property type="protein sequence ID" value="JU765_v2.g5471.t1"/>
    <property type="gene ID" value="JU765_v2.g5471"/>
</dbReference>
<accession>A0AC34RCZ4</accession>
<evidence type="ECO:0000313" key="2">
    <source>
        <dbReference type="WBParaSite" id="JU765_v2.g5471.t1"/>
    </source>
</evidence>
<proteinExistence type="predicted"/>
<protein>
    <submittedName>
        <fullName evidence="2">Uncharacterized protein</fullName>
    </submittedName>
</protein>
<reference evidence="2" key="1">
    <citation type="submission" date="2022-11" db="UniProtKB">
        <authorList>
            <consortium name="WormBaseParasite"/>
        </authorList>
    </citation>
    <scope>IDENTIFICATION</scope>
</reference>
<sequence length="529" mass="60355">MNESDLQQENKALKEKLENVLKCFDEIKDYIRNPAVVNQVIPDVVNQNRSNEDVYHELLRRICWESCPNLMQNNNNVPNVPTQYPHLLNALNQRVIPPPAFPSNPRPIQSTTVVIPPVVVHRPPAAPRFTNIAAPPVNTFRNRVPGANNLVPMRYQRSAVDFFNGGRIHSRSNSSTNVGQPRINAPAEPVQPVHGFGNQQLKSSNPRKRPSSENNNNKDKPTGQRTTLFSIPGWETDMAPKNQSSAAVSPIIDILEENFDPIPDISIPQSTTPSLLNVDKRTEEEGEIDPSPQITETLIRTRLFLESQIQQDQSEVSKEKEREITTTSVVEKTGQLQIVSPPETLNEDSDVVFVEEITGEQSRRQREKSIMVLKIKKPRILIPKDEIDHDSGCDVSSGSNTSIESSSPTFDNDLQRSEFYENVIGNIYSDESRSSSNKKTTINKKSTTRRSRKCARSSDDYKYFTTVGTKEEVVKMAEEAKLIWHYTTHDCTVYFRCRYHQQCRLRWKVSITRENRLRIDRRNDRHQCS</sequence>
<evidence type="ECO:0000313" key="1">
    <source>
        <dbReference type="Proteomes" id="UP000887576"/>
    </source>
</evidence>
<dbReference type="Proteomes" id="UP000887576">
    <property type="component" value="Unplaced"/>
</dbReference>